<sequence length="931" mass="100973">MAFVLLHNGWAFTQTLSNKGKEFWVGYGHNQLMEPGKDNSQEMILYFSAEQDAIVTVSINGTAYTKTYTVPVKSIVASDLIPKGVFSTPSSPIDARLYTAPPGFGGSGSEGLFTKGIHIESTTPIVAYAHIFSKDNSGASMLIPVEAWGNSYMSLNTRQFFSATYGASKDCFSWMYVIAKENNTRIHIVPSVATRNGHVANVPFEVDLQKGQVYQILGAAKDNEASLDLTGTSVTSISSGVEPCHPIGVFSGSSQTQIACTGFNGTGDNLMQQLFPYNAWGKQYLTAPSCVDNAPKQHNLNVFRIIVKDPATVVTKNGQRLFGINGNYYEYQSNTADYIQADQPVMLAQYLPSINACGYTGDGDPEMIYISPLEQSIAHINFLRNNKQNINVNYLSLIIPNGGLPTLKIDGANGGYDDLYDHPNYPGYSVVIKRWNAAQAQCIVESDSAFTGITYGLGGSESYGYNAGTMFGNKSGLSSFKNKYSSTDEPNAYTCVKTPVELSVLMRYKPDQLSWRFSQLSGVISPANDLVINAPEPVATTTVNGVQYFKYTLPGYYTFARPGTFDVPLYASGANVPTCDQTEIITYQVLVKPGYSTNFNVVFNNCTASENIRFTGEDVFSTKENIKRWEWTFSDNTTASGKTVDHIFTTGNHSAELLAIDSVGCAADTVKTFNNFDSKPTAAFSVNPAIVCEGTENIFTDQSVGNSRTLKSWHWNFADGSVSTEQNPVKLFAAPGAYNVSLTVTDAAGCVSDPAQKNVLVNAKPAIDAGPSFAVAAGEKITFKATANNSTDVNFRWSPASLLDNPSILTPTYTAIHDQTFVLTATAGESGCTATDELTVKILRPVKVPNAFSPNGDGINDYWQIANLTDYEKATVQVYNRYGQLVYRSEGYGIPWDGKVNGGPLPVGTYYYVITLNNGFAPVTGSVTILR</sequence>
<dbReference type="Pfam" id="PF17517">
    <property type="entry name" value="IgGFc_binding"/>
    <property type="match status" value="1"/>
</dbReference>
<organism evidence="2 3">
    <name type="scientific">Pinibacter soli</name>
    <dbReference type="NCBI Taxonomy" id="3044211"/>
    <lineage>
        <taxon>Bacteria</taxon>
        <taxon>Pseudomonadati</taxon>
        <taxon>Bacteroidota</taxon>
        <taxon>Chitinophagia</taxon>
        <taxon>Chitinophagales</taxon>
        <taxon>Chitinophagaceae</taxon>
        <taxon>Pinibacter</taxon>
    </lineage>
</organism>
<evidence type="ECO:0000313" key="2">
    <source>
        <dbReference type="EMBL" id="MDI3318761.1"/>
    </source>
</evidence>
<proteinExistence type="predicted"/>
<dbReference type="RefSeq" id="WP_282332886.1">
    <property type="nucleotide sequence ID" value="NZ_JASBRG010000001.1"/>
</dbReference>
<dbReference type="InterPro" id="IPR013783">
    <property type="entry name" value="Ig-like_fold"/>
</dbReference>
<dbReference type="Gene3D" id="2.60.40.10">
    <property type="entry name" value="Immunoglobulins"/>
    <property type="match status" value="2"/>
</dbReference>
<dbReference type="PANTHER" id="PTHR46534">
    <property type="entry name" value="IGGFC_BINDING DOMAIN-CONTAINING PROTEIN"/>
    <property type="match status" value="1"/>
</dbReference>
<accession>A0ABT6R872</accession>
<feature type="domain" description="PKD" evidence="1">
    <location>
        <begin position="680"/>
        <end position="749"/>
    </location>
</feature>
<reference evidence="2 3" key="1">
    <citation type="submission" date="2023-05" db="EMBL/GenBank/DDBJ databases">
        <title>Genome sequence of Pinibacter sp. MAH-24.</title>
        <authorList>
            <person name="Huq M.A."/>
        </authorList>
    </citation>
    <scope>NUCLEOTIDE SEQUENCE [LARGE SCALE GENOMIC DNA]</scope>
    <source>
        <strain evidence="2 3">MAH-24</strain>
    </source>
</reference>
<dbReference type="EMBL" id="JASBRG010000001">
    <property type="protein sequence ID" value="MDI3318761.1"/>
    <property type="molecule type" value="Genomic_DNA"/>
</dbReference>
<dbReference type="SUPFAM" id="SSF49299">
    <property type="entry name" value="PKD domain"/>
    <property type="match status" value="2"/>
</dbReference>
<gene>
    <name evidence="2" type="ORF">QJ048_03205</name>
</gene>
<dbReference type="SMART" id="SM00089">
    <property type="entry name" value="PKD"/>
    <property type="match status" value="3"/>
</dbReference>
<dbReference type="Proteomes" id="UP001226434">
    <property type="component" value="Unassembled WGS sequence"/>
</dbReference>
<dbReference type="NCBIfam" id="TIGR04131">
    <property type="entry name" value="Bac_Flav_CTERM"/>
    <property type="match status" value="1"/>
</dbReference>
<dbReference type="CDD" id="cd00146">
    <property type="entry name" value="PKD"/>
    <property type="match status" value="1"/>
</dbReference>
<dbReference type="PROSITE" id="PS50093">
    <property type="entry name" value="PKD"/>
    <property type="match status" value="1"/>
</dbReference>
<dbReference type="InterPro" id="IPR022409">
    <property type="entry name" value="PKD/Chitinase_dom"/>
</dbReference>
<dbReference type="InterPro" id="IPR035234">
    <property type="entry name" value="IgGFc-bd_N"/>
</dbReference>
<name>A0ABT6R872_9BACT</name>
<comment type="caution">
    <text evidence="2">The sequence shown here is derived from an EMBL/GenBank/DDBJ whole genome shotgun (WGS) entry which is preliminary data.</text>
</comment>
<dbReference type="Pfam" id="PF13585">
    <property type="entry name" value="CHU_C"/>
    <property type="match status" value="1"/>
</dbReference>
<dbReference type="PANTHER" id="PTHR46534:SF1">
    <property type="entry name" value="IGGFC-BINDING PROTEIN N-TERMINAL DOMAIN-CONTAINING PROTEIN"/>
    <property type="match status" value="1"/>
</dbReference>
<dbReference type="Pfam" id="PF18911">
    <property type="entry name" value="PKD_4"/>
    <property type="match status" value="2"/>
</dbReference>
<evidence type="ECO:0000259" key="1">
    <source>
        <dbReference type="PROSITE" id="PS50093"/>
    </source>
</evidence>
<protein>
    <submittedName>
        <fullName evidence="2">PKD domain-containing protein</fullName>
    </submittedName>
</protein>
<dbReference type="InterPro" id="IPR026341">
    <property type="entry name" value="T9SS_type_B"/>
</dbReference>
<dbReference type="InterPro" id="IPR000601">
    <property type="entry name" value="PKD_dom"/>
</dbReference>
<keyword evidence="3" id="KW-1185">Reference proteome</keyword>
<dbReference type="InterPro" id="IPR035986">
    <property type="entry name" value="PKD_dom_sf"/>
</dbReference>
<evidence type="ECO:0000313" key="3">
    <source>
        <dbReference type="Proteomes" id="UP001226434"/>
    </source>
</evidence>